<dbReference type="AlphaFoldDB" id="X2CB00"/>
<dbReference type="GO" id="GO:0005549">
    <property type="term" value="F:odorant binding"/>
    <property type="evidence" value="ECO:0007669"/>
    <property type="project" value="InterPro"/>
</dbReference>
<comment type="subcellular location">
    <subcellularLocation>
        <location evidence="1">Secreted</location>
    </subcellularLocation>
</comment>
<evidence type="ECO:0000313" key="4">
    <source>
        <dbReference type="EMBL" id="AGM38606.1"/>
    </source>
</evidence>
<name>X2CB00_CHISP</name>
<organism evidence="4">
    <name type="scientific">Chilo suppressalis</name>
    <name type="common">Asiatic rice borer moth</name>
    <dbReference type="NCBI Taxonomy" id="168631"/>
    <lineage>
        <taxon>Eukaryota</taxon>
        <taxon>Metazoa</taxon>
        <taxon>Ecdysozoa</taxon>
        <taxon>Arthropoda</taxon>
        <taxon>Hexapoda</taxon>
        <taxon>Insecta</taxon>
        <taxon>Pterygota</taxon>
        <taxon>Neoptera</taxon>
        <taxon>Endopterygota</taxon>
        <taxon>Lepidoptera</taxon>
        <taxon>Glossata</taxon>
        <taxon>Ditrysia</taxon>
        <taxon>Pyraloidea</taxon>
        <taxon>Crambidae</taxon>
        <taxon>Crambinae</taxon>
        <taxon>Chilo</taxon>
    </lineage>
</organism>
<proteinExistence type="evidence at transcript level"/>
<dbReference type="PANTHER" id="PTHR21364:SF1">
    <property type="entry name" value="GENERAL ODORANT-BINDING PROTEIN LUSH"/>
    <property type="match status" value="1"/>
</dbReference>
<evidence type="ECO:0000256" key="2">
    <source>
        <dbReference type="ARBA" id="ARBA00008098"/>
    </source>
</evidence>
<dbReference type="GO" id="GO:0035275">
    <property type="term" value="F:dibutyl phthalate binding"/>
    <property type="evidence" value="ECO:0007669"/>
    <property type="project" value="TreeGrafter"/>
</dbReference>
<dbReference type="EMBL" id="KC763849">
    <property type="protein sequence ID" value="AGM38606.1"/>
    <property type="molecule type" value="mRNA"/>
</dbReference>
<dbReference type="CDD" id="cd23992">
    <property type="entry name" value="PBP_GOBP"/>
    <property type="match status" value="1"/>
</dbReference>
<comment type="similarity">
    <text evidence="2">Belongs to the PBP/GOBP family.</text>
</comment>
<dbReference type="Gene3D" id="1.10.238.20">
    <property type="entry name" value="Pheromone/general odorant binding protein domain"/>
    <property type="match status" value="1"/>
</dbReference>
<keyword evidence="3" id="KW-0964">Secreted</keyword>
<dbReference type="SMART" id="SM00708">
    <property type="entry name" value="PhBP"/>
    <property type="match status" value="1"/>
</dbReference>
<gene>
    <name evidence="4" type="primary">obp</name>
</gene>
<reference evidence="4" key="1">
    <citation type="submission" date="2013-03" db="EMBL/GenBank/DDBJ databases">
        <title>Construction and analysis of the rice striped stem borer, Chilo suppressalis (Walker) (Lepidoptera: Pyralidae) olfactory-related cDNA library.</title>
        <authorList>
            <person name="Gong Z."/>
            <person name="Zhu Z."/>
        </authorList>
    </citation>
    <scope>NUCLEOTIDE SEQUENCE</scope>
    <source>
        <strain evidence="4">532</strain>
    </source>
</reference>
<accession>X2CB00</accession>
<dbReference type="Pfam" id="PF01395">
    <property type="entry name" value="PBP_GOBP"/>
    <property type="match status" value="1"/>
</dbReference>
<dbReference type="PANTHER" id="PTHR21364">
    <property type="entry name" value="GENERAL ODORANT-BINDING PROTEIN 19A"/>
    <property type="match status" value="1"/>
</dbReference>
<dbReference type="SUPFAM" id="SSF47565">
    <property type="entry name" value="Insect pheromone/odorant-binding proteins"/>
    <property type="match status" value="1"/>
</dbReference>
<dbReference type="GO" id="GO:0005576">
    <property type="term" value="C:extracellular region"/>
    <property type="evidence" value="ECO:0007669"/>
    <property type="project" value="UniProtKB-SubCell"/>
</dbReference>
<evidence type="ECO:0000256" key="1">
    <source>
        <dbReference type="ARBA" id="ARBA00004613"/>
    </source>
</evidence>
<dbReference type="FunFam" id="1.10.238.20:FF:000001">
    <property type="entry name" value="General odorant-binding protein lush"/>
    <property type="match status" value="1"/>
</dbReference>
<dbReference type="GO" id="GO:0007608">
    <property type="term" value="P:sensory perception of smell"/>
    <property type="evidence" value="ECO:0007669"/>
    <property type="project" value="TreeGrafter"/>
</dbReference>
<dbReference type="GO" id="GO:0042048">
    <property type="term" value="P:olfactory behavior"/>
    <property type="evidence" value="ECO:0007669"/>
    <property type="project" value="TreeGrafter"/>
</dbReference>
<dbReference type="InterPro" id="IPR036728">
    <property type="entry name" value="PBP_GOBP_sf"/>
</dbReference>
<evidence type="ECO:0000256" key="3">
    <source>
        <dbReference type="ARBA" id="ARBA00022525"/>
    </source>
</evidence>
<dbReference type="OrthoDB" id="6610259at2759"/>
<protein>
    <submittedName>
        <fullName evidence="4">Odorant binding protein</fullName>
    </submittedName>
</protein>
<dbReference type="InterPro" id="IPR006170">
    <property type="entry name" value="PBP/GOBP"/>
</dbReference>
<sequence length="139" mass="15705">MLLIIIAKFLVLVAICEAMTMKQIKNTGKMLRKTCQPKNNAADEKIDPLNEGVFIDEKEVKCYIACIMKMANTMKNGRPNIEVAMKQADLLLPEELKEPAKEALTACRKVPDAHKDVCDAAFHLTQCVYNQNPDIFYFP</sequence>